<dbReference type="AlphaFoldDB" id="A0ABD1Z6D8"/>
<evidence type="ECO:0000256" key="6">
    <source>
        <dbReference type="ARBA" id="ARBA00061915"/>
    </source>
</evidence>
<dbReference type="Proteomes" id="UP001605036">
    <property type="component" value="Unassembled WGS sequence"/>
</dbReference>
<dbReference type="InterPro" id="IPR004394">
    <property type="entry name" value="Iojap/RsfS/C7orf30"/>
</dbReference>
<evidence type="ECO:0000256" key="5">
    <source>
        <dbReference type="ARBA" id="ARBA00022946"/>
    </source>
</evidence>
<dbReference type="GO" id="GO:0009507">
    <property type="term" value="C:chloroplast"/>
    <property type="evidence" value="ECO:0007669"/>
    <property type="project" value="UniProtKB-SubCell"/>
</dbReference>
<dbReference type="FunFam" id="3.30.460.10:FF:000026">
    <property type="entry name" value="Protein Iojap, chloroplastic"/>
    <property type="match status" value="1"/>
</dbReference>
<dbReference type="Pfam" id="PF02410">
    <property type="entry name" value="RsfS"/>
    <property type="match status" value="1"/>
</dbReference>
<dbReference type="PANTHER" id="PTHR21043">
    <property type="entry name" value="IOJAP SUPERFAMILY ORTHOLOG"/>
    <property type="match status" value="1"/>
</dbReference>
<evidence type="ECO:0000256" key="7">
    <source>
        <dbReference type="ARBA" id="ARBA00069129"/>
    </source>
</evidence>
<accession>A0ABD1Z6D8</accession>
<dbReference type="HAMAP" id="MF_01477">
    <property type="entry name" value="Iojap_RsfS"/>
    <property type="match status" value="1"/>
</dbReference>
<gene>
    <name evidence="8" type="ORF">R1flu_010919</name>
</gene>
<evidence type="ECO:0000256" key="2">
    <source>
        <dbReference type="ARBA" id="ARBA00010574"/>
    </source>
</evidence>
<comment type="subcellular location">
    <subcellularLocation>
        <location evidence="1">Plastid</location>
        <location evidence="1">Chloroplast</location>
    </subcellularLocation>
</comment>
<sequence length="238" mass="26610">MATVTVARSSPAVTASLDLPLRNGRNTARAVDFASVASRNYMQSCRLQTGQPIVAQRPRRSRHYLDVSKLATTEPPTQDQDLNIEDLDDAELDELFEEYGEVVRGEEAGPVSAEVDDDAESLAFAVAMAEAANEVKGGDIRVLCVKPLVYWTRFFVIATGYSRPQVDAIGNRIRDLAEKRFKRTPRGDAKPNAWTLLDFGDVVVHIFFPKERAFYNLEEFYGNATLVELEFVSETRET</sequence>
<dbReference type="InterPro" id="IPR043519">
    <property type="entry name" value="NT_sf"/>
</dbReference>
<comment type="caution">
    <text evidence="8">The sequence shown here is derived from an EMBL/GenBank/DDBJ whole genome shotgun (WGS) entry which is preliminary data.</text>
</comment>
<comment type="similarity">
    <text evidence="2">Belongs to the Iojap/RsfS family.</text>
</comment>
<evidence type="ECO:0000256" key="3">
    <source>
        <dbReference type="ARBA" id="ARBA00022528"/>
    </source>
</evidence>
<dbReference type="SUPFAM" id="SSF81301">
    <property type="entry name" value="Nucleotidyltransferase"/>
    <property type="match status" value="1"/>
</dbReference>
<evidence type="ECO:0000313" key="8">
    <source>
        <dbReference type="EMBL" id="KAL2643332.1"/>
    </source>
</evidence>
<keyword evidence="5" id="KW-0809">Transit peptide</keyword>
<proteinExistence type="inferred from homology"/>
<evidence type="ECO:0000256" key="1">
    <source>
        <dbReference type="ARBA" id="ARBA00004229"/>
    </source>
</evidence>
<organism evidence="8 9">
    <name type="scientific">Riccia fluitans</name>
    <dbReference type="NCBI Taxonomy" id="41844"/>
    <lineage>
        <taxon>Eukaryota</taxon>
        <taxon>Viridiplantae</taxon>
        <taxon>Streptophyta</taxon>
        <taxon>Embryophyta</taxon>
        <taxon>Marchantiophyta</taxon>
        <taxon>Marchantiopsida</taxon>
        <taxon>Marchantiidae</taxon>
        <taxon>Marchantiales</taxon>
        <taxon>Ricciaceae</taxon>
        <taxon>Riccia</taxon>
    </lineage>
</organism>
<reference evidence="8 9" key="1">
    <citation type="submission" date="2024-09" db="EMBL/GenBank/DDBJ databases">
        <title>Chromosome-scale assembly of Riccia fluitans.</title>
        <authorList>
            <person name="Paukszto L."/>
            <person name="Sawicki J."/>
            <person name="Karawczyk K."/>
            <person name="Piernik-Szablinska J."/>
            <person name="Szczecinska M."/>
            <person name="Mazdziarz M."/>
        </authorList>
    </citation>
    <scope>NUCLEOTIDE SEQUENCE [LARGE SCALE GENOMIC DNA]</scope>
    <source>
        <strain evidence="8">Rf_01</strain>
        <tissue evidence="8">Aerial parts of the thallus</tissue>
    </source>
</reference>
<dbReference type="EMBL" id="JBHFFA010000002">
    <property type="protein sequence ID" value="KAL2643332.1"/>
    <property type="molecule type" value="Genomic_DNA"/>
</dbReference>
<dbReference type="PANTHER" id="PTHR21043:SF2">
    <property type="entry name" value="PROTEIN IOJAP, CHLOROPLASTIC"/>
    <property type="match status" value="1"/>
</dbReference>
<protein>
    <recommendedName>
        <fullName evidence="7">Protein Iojap, chloroplastic</fullName>
    </recommendedName>
</protein>
<evidence type="ECO:0000256" key="4">
    <source>
        <dbReference type="ARBA" id="ARBA00022640"/>
    </source>
</evidence>
<keyword evidence="9" id="KW-1185">Reference proteome</keyword>
<comment type="subunit">
    <text evidence="6">Interacts with chloroplast ribosomal protein uL14c (rpl14).</text>
</comment>
<dbReference type="NCBIfam" id="TIGR00090">
    <property type="entry name" value="rsfS_iojap_ybeB"/>
    <property type="match status" value="1"/>
</dbReference>
<evidence type="ECO:0000313" key="9">
    <source>
        <dbReference type="Proteomes" id="UP001605036"/>
    </source>
</evidence>
<dbReference type="Gene3D" id="3.30.460.10">
    <property type="entry name" value="Beta Polymerase, domain 2"/>
    <property type="match status" value="1"/>
</dbReference>
<name>A0ABD1Z6D8_9MARC</name>
<keyword evidence="4" id="KW-0934">Plastid</keyword>
<keyword evidence="3" id="KW-0150">Chloroplast</keyword>